<evidence type="ECO:0000313" key="4">
    <source>
        <dbReference type="Proteomes" id="UP000694843"/>
    </source>
</evidence>
<dbReference type="InterPro" id="IPR018253">
    <property type="entry name" value="DnaJ_domain_CS"/>
</dbReference>
<dbReference type="Gene3D" id="1.10.287.110">
    <property type="entry name" value="DnaJ domain"/>
    <property type="match status" value="1"/>
</dbReference>
<dbReference type="AlphaFoldDB" id="A0A8B7PAT8"/>
<accession>A0A8B7PAT8</accession>
<dbReference type="PROSITE" id="PS50076">
    <property type="entry name" value="DNAJ_2"/>
    <property type="match status" value="1"/>
</dbReference>
<evidence type="ECO:0000256" key="1">
    <source>
        <dbReference type="SAM" id="MobiDB-lite"/>
    </source>
</evidence>
<organism evidence="4 5">
    <name type="scientific">Hyalella azteca</name>
    <name type="common">Amphipod</name>
    <dbReference type="NCBI Taxonomy" id="294128"/>
    <lineage>
        <taxon>Eukaryota</taxon>
        <taxon>Metazoa</taxon>
        <taxon>Ecdysozoa</taxon>
        <taxon>Arthropoda</taxon>
        <taxon>Crustacea</taxon>
        <taxon>Multicrustacea</taxon>
        <taxon>Malacostraca</taxon>
        <taxon>Eumalacostraca</taxon>
        <taxon>Peracarida</taxon>
        <taxon>Amphipoda</taxon>
        <taxon>Senticaudata</taxon>
        <taxon>Talitrida</taxon>
        <taxon>Talitroidea</taxon>
        <taxon>Hyalellidae</taxon>
        <taxon>Hyalella</taxon>
    </lineage>
</organism>
<name>A0A8B7PAT8_HYAAZ</name>
<keyword evidence="2" id="KW-1133">Transmembrane helix</keyword>
<keyword evidence="2" id="KW-0472">Membrane</keyword>
<dbReference type="RefSeq" id="XP_018023100.1">
    <property type="nucleotide sequence ID" value="XM_018167611.2"/>
</dbReference>
<feature type="transmembrane region" description="Helical" evidence="2">
    <location>
        <begin position="210"/>
        <end position="231"/>
    </location>
</feature>
<evidence type="ECO:0000313" key="5">
    <source>
        <dbReference type="RefSeq" id="XP_018023100.1"/>
    </source>
</evidence>
<keyword evidence="2" id="KW-0812">Transmembrane</keyword>
<dbReference type="InterPro" id="IPR053025">
    <property type="entry name" value="Mito_ATP_Synthase-Asso"/>
</dbReference>
<dbReference type="PANTHER" id="PTHR44873:SF1">
    <property type="entry name" value="DNAJ HOMOLOG SUBFAMILY C MEMBER 30, MITOCHONDRIAL"/>
    <property type="match status" value="1"/>
</dbReference>
<dbReference type="OrthoDB" id="6343681at2759"/>
<keyword evidence="4" id="KW-1185">Reference proteome</keyword>
<sequence>MANSILIHQPRVAHAKLSQLIPYLFLECRLKHTSSTYQCLPCHSILRIHSNHKIRPLSHHTASIGQVSYFSTQAKKSYYEILEISEKSTQAQIKEAYYKLSLKYHPDQQQDCIDASEKFRAISEAYEVLINLQKKKLYDKGLYKTTAGPDTPSSDEKRSSQAVTPVRQKPSTFYVDEWHQKHYSQMIKTKSQKAMRIKRRQLIKDRQDRFNSWGGGFLWLIASSMICLLFYEKFTSH</sequence>
<dbReference type="GeneID" id="108679086"/>
<dbReference type="InterPro" id="IPR036869">
    <property type="entry name" value="J_dom_sf"/>
</dbReference>
<evidence type="ECO:0000256" key="2">
    <source>
        <dbReference type="SAM" id="Phobius"/>
    </source>
</evidence>
<dbReference type="PRINTS" id="PR00625">
    <property type="entry name" value="JDOMAIN"/>
</dbReference>
<protein>
    <submittedName>
        <fullName evidence="5">DnaJ homolog subfamily C member 30, mitochondrial</fullName>
    </submittedName>
</protein>
<dbReference type="OMA" id="CHSILRI"/>
<dbReference type="Proteomes" id="UP000694843">
    <property type="component" value="Unplaced"/>
</dbReference>
<dbReference type="KEGG" id="hazt:108679086"/>
<dbReference type="CDD" id="cd06257">
    <property type="entry name" value="DnaJ"/>
    <property type="match status" value="1"/>
</dbReference>
<feature type="domain" description="J" evidence="3">
    <location>
        <begin position="77"/>
        <end position="142"/>
    </location>
</feature>
<evidence type="ECO:0000259" key="3">
    <source>
        <dbReference type="PROSITE" id="PS50076"/>
    </source>
</evidence>
<dbReference type="SMART" id="SM00271">
    <property type="entry name" value="DnaJ"/>
    <property type="match status" value="1"/>
</dbReference>
<gene>
    <name evidence="5" type="primary">LOC108679086</name>
</gene>
<proteinExistence type="predicted"/>
<dbReference type="SUPFAM" id="SSF46565">
    <property type="entry name" value="Chaperone J-domain"/>
    <property type="match status" value="1"/>
</dbReference>
<reference evidence="5" key="1">
    <citation type="submission" date="2025-08" db="UniProtKB">
        <authorList>
            <consortium name="RefSeq"/>
        </authorList>
    </citation>
    <scope>IDENTIFICATION</scope>
    <source>
        <tissue evidence="5">Whole organism</tissue>
    </source>
</reference>
<dbReference type="PROSITE" id="PS00636">
    <property type="entry name" value="DNAJ_1"/>
    <property type="match status" value="1"/>
</dbReference>
<dbReference type="PANTHER" id="PTHR44873">
    <property type="entry name" value="DNAJ HOMOLOG SUBFAMILY C MEMBER 30, MITOCHONDRIAL"/>
    <property type="match status" value="1"/>
</dbReference>
<feature type="region of interest" description="Disordered" evidence="1">
    <location>
        <begin position="147"/>
        <end position="167"/>
    </location>
</feature>
<dbReference type="InterPro" id="IPR001623">
    <property type="entry name" value="DnaJ_domain"/>
</dbReference>
<dbReference type="Pfam" id="PF00226">
    <property type="entry name" value="DnaJ"/>
    <property type="match status" value="1"/>
</dbReference>